<evidence type="ECO:0000259" key="2">
    <source>
        <dbReference type="Pfam" id="PF07261"/>
    </source>
</evidence>
<keyword evidence="5" id="KW-1185">Reference proteome</keyword>
<protein>
    <submittedName>
        <fullName evidence="4">DnaD domain protein</fullName>
    </submittedName>
</protein>
<reference evidence="4 5" key="1">
    <citation type="submission" date="2020-01" db="EMBL/GenBank/DDBJ databases">
        <authorList>
            <person name="Gulvik C.A."/>
            <person name="Batra D.G."/>
        </authorList>
    </citation>
    <scope>NUCLEOTIDE SEQUENCE [LARGE SCALE GENOMIC DNA]</scope>
    <source>
        <strain evidence="4 5">W9323</strain>
    </source>
</reference>
<dbReference type="Pfam" id="PF07261">
    <property type="entry name" value="DnaB_2"/>
    <property type="match status" value="1"/>
</dbReference>
<dbReference type="SUPFAM" id="SSF46785">
    <property type="entry name" value="Winged helix' DNA-binding domain"/>
    <property type="match status" value="1"/>
</dbReference>
<dbReference type="EMBL" id="CP048104">
    <property type="protein sequence ID" value="QKG84476.1"/>
    <property type="molecule type" value="Genomic_DNA"/>
</dbReference>
<feature type="domain" description="DnaB/C C-terminal" evidence="2">
    <location>
        <begin position="136"/>
        <end position="208"/>
    </location>
</feature>
<feature type="domain" description="DnaD N-terminal" evidence="3">
    <location>
        <begin position="22"/>
        <end position="119"/>
    </location>
</feature>
<evidence type="ECO:0000313" key="4">
    <source>
        <dbReference type="EMBL" id="QKG84476.1"/>
    </source>
</evidence>
<organism evidence="4 5">
    <name type="scientific">Kroppenstedtia pulmonis</name>
    <dbReference type="NCBI Taxonomy" id="1380685"/>
    <lineage>
        <taxon>Bacteria</taxon>
        <taxon>Bacillati</taxon>
        <taxon>Bacillota</taxon>
        <taxon>Bacilli</taxon>
        <taxon>Bacillales</taxon>
        <taxon>Thermoactinomycetaceae</taxon>
        <taxon>Kroppenstedtia</taxon>
    </lineage>
</organism>
<dbReference type="InterPro" id="IPR036390">
    <property type="entry name" value="WH_DNA-bd_sf"/>
</dbReference>
<gene>
    <name evidence="4" type="ORF">GXN76_08310</name>
</gene>
<dbReference type="InterPro" id="IPR053162">
    <property type="entry name" value="DnaD"/>
</dbReference>
<dbReference type="AlphaFoldDB" id="A0A7D4C6L1"/>
<sequence>MEQKVSPHSALVHLLKQGSMAVPTILFTEYKRLGLSEGQVMLLLHIRVFEEKEQTPFPTVSQLEERMHVSADQIVNWLQSLVRGGFLKIKEVVNEEGLRSEHYSTAPLLEQLASSCLDREPQARDDSVEEAYENLFQLFEREFARPLSPTECEYFTQWLDFDKHTEPMIVAALREAVFCEKLSFRYIDRILLDWQRNQIHTPEEAVEYSRNFRNKGILYQDRENQVKEEEEETFSFYNWVKG</sequence>
<name>A0A7D4C6L1_9BACL</name>
<dbReference type="Proteomes" id="UP000503088">
    <property type="component" value="Chromosome"/>
</dbReference>
<dbReference type="SUPFAM" id="SSF158499">
    <property type="entry name" value="DnaD domain-like"/>
    <property type="match status" value="1"/>
</dbReference>
<dbReference type="InterPro" id="IPR034829">
    <property type="entry name" value="DnaD-like_sf"/>
</dbReference>
<dbReference type="PANTHER" id="PTHR37293">
    <property type="entry name" value="PHAGE REPLICATION PROTEIN-RELATED"/>
    <property type="match status" value="1"/>
</dbReference>
<proteinExistence type="inferred from homology"/>
<evidence type="ECO:0000259" key="3">
    <source>
        <dbReference type="Pfam" id="PF21984"/>
    </source>
</evidence>
<dbReference type="InterPro" id="IPR036388">
    <property type="entry name" value="WH-like_DNA-bd_sf"/>
</dbReference>
<dbReference type="Gene3D" id="1.10.10.630">
    <property type="entry name" value="DnaD domain-like"/>
    <property type="match status" value="1"/>
</dbReference>
<evidence type="ECO:0000256" key="1">
    <source>
        <dbReference type="ARBA" id="ARBA00093462"/>
    </source>
</evidence>
<dbReference type="RefSeq" id="WP_173222200.1">
    <property type="nucleotide sequence ID" value="NZ_CP048104.1"/>
</dbReference>
<comment type="similarity">
    <text evidence="1">Belongs to the DnaB/DnaD family.</text>
</comment>
<dbReference type="KEGG" id="kpul:GXN76_08310"/>
<accession>A0A7D4C6L1</accession>
<dbReference type="NCBIfam" id="TIGR01446">
    <property type="entry name" value="DnaD_dom"/>
    <property type="match status" value="1"/>
</dbReference>
<dbReference type="Pfam" id="PF21984">
    <property type="entry name" value="DnaD_N"/>
    <property type="match status" value="1"/>
</dbReference>
<dbReference type="PANTHER" id="PTHR37293:SF6">
    <property type="entry name" value="DNA REPLICATION PROTEIN DNAD"/>
    <property type="match status" value="1"/>
</dbReference>
<dbReference type="InterPro" id="IPR053843">
    <property type="entry name" value="DnaD_N"/>
</dbReference>
<evidence type="ECO:0000313" key="5">
    <source>
        <dbReference type="Proteomes" id="UP000503088"/>
    </source>
</evidence>
<dbReference type="Gene3D" id="1.10.10.10">
    <property type="entry name" value="Winged helix-like DNA-binding domain superfamily/Winged helix DNA-binding domain"/>
    <property type="match status" value="1"/>
</dbReference>
<dbReference type="InterPro" id="IPR006343">
    <property type="entry name" value="DnaB/C_C"/>
</dbReference>